<dbReference type="AlphaFoldDB" id="A0A9Q8QAC5"/>
<dbReference type="Proteomes" id="UP000829364">
    <property type="component" value="Chromosome 2"/>
</dbReference>
<dbReference type="InterPro" id="IPR011009">
    <property type="entry name" value="Kinase-like_dom_sf"/>
</dbReference>
<evidence type="ECO:0000313" key="3">
    <source>
        <dbReference type="Proteomes" id="UP000829364"/>
    </source>
</evidence>
<gene>
    <name evidence="2" type="ORF">JDV02_002063</name>
</gene>
<dbReference type="PANTHER" id="PTHR21310:SF15">
    <property type="entry name" value="AMINOGLYCOSIDE PHOSPHOTRANSFERASE DOMAIN-CONTAINING PROTEIN"/>
    <property type="match status" value="1"/>
</dbReference>
<dbReference type="Gene3D" id="3.90.1200.10">
    <property type="match status" value="1"/>
</dbReference>
<accession>A0A9Q8QAC5</accession>
<dbReference type="PANTHER" id="PTHR21310">
    <property type="entry name" value="AMINOGLYCOSIDE PHOSPHOTRANSFERASE-RELATED-RELATED"/>
    <property type="match status" value="1"/>
</dbReference>
<dbReference type="Pfam" id="PF01636">
    <property type="entry name" value="APH"/>
    <property type="match status" value="1"/>
</dbReference>
<proteinExistence type="predicted"/>
<evidence type="ECO:0000313" key="2">
    <source>
        <dbReference type="EMBL" id="UNI15538.1"/>
    </source>
</evidence>
<feature type="domain" description="Aminoglycoside phosphotransferase" evidence="1">
    <location>
        <begin position="87"/>
        <end position="332"/>
    </location>
</feature>
<dbReference type="EMBL" id="CP086355">
    <property type="protein sequence ID" value="UNI15538.1"/>
    <property type="molecule type" value="Genomic_DNA"/>
</dbReference>
<evidence type="ECO:0000259" key="1">
    <source>
        <dbReference type="Pfam" id="PF01636"/>
    </source>
</evidence>
<protein>
    <recommendedName>
        <fullName evidence="1">Aminoglycoside phosphotransferase domain-containing protein</fullName>
    </recommendedName>
</protein>
<organism evidence="2 3">
    <name type="scientific">Purpureocillium takamizusanense</name>
    <dbReference type="NCBI Taxonomy" id="2060973"/>
    <lineage>
        <taxon>Eukaryota</taxon>
        <taxon>Fungi</taxon>
        <taxon>Dikarya</taxon>
        <taxon>Ascomycota</taxon>
        <taxon>Pezizomycotina</taxon>
        <taxon>Sordariomycetes</taxon>
        <taxon>Hypocreomycetidae</taxon>
        <taxon>Hypocreales</taxon>
        <taxon>Ophiocordycipitaceae</taxon>
        <taxon>Purpureocillium</taxon>
    </lineage>
</organism>
<dbReference type="GeneID" id="72064024"/>
<dbReference type="InterPro" id="IPR002575">
    <property type="entry name" value="Aminoglycoside_PTrfase"/>
</dbReference>
<dbReference type="RefSeq" id="XP_047839019.1">
    <property type="nucleotide sequence ID" value="XM_047983049.1"/>
</dbReference>
<dbReference type="InterPro" id="IPR051678">
    <property type="entry name" value="AGP_Transferase"/>
</dbReference>
<dbReference type="SUPFAM" id="SSF56112">
    <property type="entry name" value="Protein kinase-like (PK-like)"/>
    <property type="match status" value="1"/>
</dbReference>
<sequence length="433" mass="46949">MARGLTLTFIASHDLHSSRCLRTSSANAPVISRAMRLLLWVLTSPATAESFMRAVHGQQPCTVMPAAEGVEAVVVRLSNARAEGMNNTNRVQNEVASMHLVRAALAQLGNDHAGLVPAVYAWKAATPTSPKDEAGFGWTIMEYKTGVPLDEHFSAVPLEEKLNIVEKVAAIFSAIQGVKLPPNVTCHGGLTIGNNGQVMSGQGTLQEMKGGPWKHFAESWAFNMQGKLKEADESEVIGGWTANGLRNMVEDFIVSGLSSTLRDAEVDATSLVLLHKDFTLNNMLFDTETNRISAILDFDWAGVGHPCEEFFTSLVDLMGTTRPIYSEGLQNAILSGHFHDNLAADSASEEEREAWELAKAWDAALLKHGAIRPSDIKGMVTLEKLRSLTDLLAPFELANKAMLKRRSAVDIAALRARTEEAIVKGLGQFNFGG</sequence>
<reference evidence="2" key="1">
    <citation type="submission" date="2021-11" db="EMBL/GenBank/DDBJ databases">
        <title>Purpureocillium_takamizusanense_genome.</title>
        <authorList>
            <person name="Nguyen N.-H."/>
        </authorList>
    </citation>
    <scope>NUCLEOTIDE SEQUENCE</scope>
    <source>
        <strain evidence="2">PT3</strain>
    </source>
</reference>
<dbReference type="OrthoDB" id="2831558at2759"/>
<name>A0A9Q8QAC5_9HYPO</name>
<keyword evidence="3" id="KW-1185">Reference proteome</keyword>